<evidence type="ECO:0000256" key="2">
    <source>
        <dbReference type="ARBA" id="ARBA00008932"/>
    </source>
</evidence>
<protein>
    <submittedName>
        <fullName evidence="8">Uncharacterized protein LOC108071909</fullName>
    </submittedName>
</protein>
<dbReference type="GO" id="GO:0061817">
    <property type="term" value="P:endoplasmic reticulum-plasma membrane tethering"/>
    <property type="evidence" value="ECO:0007669"/>
    <property type="project" value="TreeGrafter"/>
</dbReference>
<dbReference type="InterPro" id="IPR000535">
    <property type="entry name" value="MSP_dom"/>
</dbReference>
<comment type="subcellular location">
    <subcellularLocation>
        <location evidence="1">Membrane</location>
        <topology evidence="1">Single-pass type IV membrane protein</topology>
    </subcellularLocation>
</comment>
<dbReference type="AlphaFoldDB" id="A0A6P4I6P3"/>
<dbReference type="GO" id="GO:0005789">
    <property type="term" value="C:endoplasmic reticulum membrane"/>
    <property type="evidence" value="ECO:0007669"/>
    <property type="project" value="InterPro"/>
</dbReference>
<dbReference type="GO" id="GO:0005886">
    <property type="term" value="C:plasma membrane"/>
    <property type="evidence" value="ECO:0007669"/>
    <property type="project" value="TreeGrafter"/>
</dbReference>
<sequence length="160" mass="18282">MDKKLLEVSSPGTLKFSKTKKTQEITLTNVSKVDVTFKLQSTVYGRFSMRPRWGVLKPNDYTDVLITMSKDAELSKKGRDKILVICMPAPINEVDFDLTASFWRHNICYDPKMEKHQLTCLEENGDDEKESTPGDCVGCIKDPKEANLLRARTTVAKHWR</sequence>
<organism evidence="7 8">
    <name type="scientific">Drosophila kikkawai</name>
    <name type="common">Fruit fly</name>
    <dbReference type="NCBI Taxonomy" id="30033"/>
    <lineage>
        <taxon>Eukaryota</taxon>
        <taxon>Metazoa</taxon>
        <taxon>Ecdysozoa</taxon>
        <taxon>Arthropoda</taxon>
        <taxon>Hexapoda</taxon>
        <taxon>Insecta</taxon>
        <taxon>Pterygota</taxon>
        <taxon>Neoptera</taxon>
        <taxon>Endopterygota</taxon>
        <taxon>Diptera</taxon>
        <taxon>Brachycera</taxon>
        <taxon>Muscomorpha</taxon>
        <taxon>Ephydroidea</taxon>
        <taxon>Drosophilidae</taxon>
        <taxon>Drosophila</taxon>
        <taxon>Sophophora</taxon>
    </lineage>
</organism>
<dbReference type="PANTHER" id="PTHR10809">
    <property type="entry name" value="VESICLE-ASSOCIATED MEMBRANE PROTEIN-ASSOCIATED PROTEIN"/>
    <property type="match status" value="1"/>
</dbReference>
<keyword evidence="3" id="KW-0812">Transmembrane</keyword>
<dbReference type="InterPro" id="IPR016763">
    <property type="entry name" value="VAP"/>
</dbReference>
<keyword evidence="5" id="KW-0472">Membrane</keyword>
<dbReference type="PROSITE" id="PS50202">
    <property type="entry name" value="MSP"/>
    <property type="match status" value="1"/>
</dbReference>
<evidence type="ECO:0000259" key="6">
    <source>
        <dbReference type="PROSITE" id="PS50202"/>
    </source>
</evidence>
<dbReference type="Pfam" id="PF00635">
    <property type="entry name" value="Motile_Sperm"/>
    <property type="match status" value="1"/>
</dbReference>
<name>A0A6P4I6P3_DROKI</name>
<dbReference type="InterPro" id="IPR013783">
    <property type="entry name" value="Ig-like_fold"/>
</dbReference>
<dbReference type="OrthoDB" id="75724at2759"/>
<evidence type="ECO:0000256" key="3">
    <source>
        <dbReference type="ARBA" id="ARBA00022692"/>
    </source>
</evidence>
<dbReference type="Gene3D" id="2.60.40.10">
    <property type="entry name" value="Immunoglobulins"/>
    <property type="match status" value="1"/>
</dbReference>
<dbReference type="GO" id="GO:0033149">
    <property type="term" value="F:FFAT motif binding"/>
    <property type="evidence" value="ECO:0007669"/>
    <property type="project" value="TreeGrafter"/>
</dbReference>
<dbReference type="SUPFAM" id="SSF49354">
    <property type="entry name" value="PapD-like"/>
    <property type="match status" value="1"/>
</dbReference>
<feature type="domain" description="MSP" evidence="6">
    <location>
        <begin position="5"/>
        <end position="121"/>
    </location>
</feature>
<dbReference type="GO" id="GO:0090158">
    <property type="term" value="P:endoplasmic reticulum membrane organization"/>
    <property type="evidence" value="ECO:0007669"/>
    <property type="project" value="TreeGrafter"/>
</dbReference>
<evidence type="ECO:0000313" key="9">
    <source>
        <dbReference type="RefSeq" id="XP_070141863.1"/>
    </source>
</evidence>
<dbReference type="RefSeq" id="XP_070141863.1">
    <property type="nucleotide sequence ID" value="XM_070285762.1"/>
</dbReference>
<dbReference type="Proteomes" id="UP001652661">
    <property type="component" value="Chromosome 3L"/>
</dbReference>
<dbReference type="GeneID" id="108071909"/>
<evidence type="ECO:0000256" key="5">
    <source>
        <dbReference type="ARBA" id="ARBA00023136"/>
    </source>
</evidence>
<dbReference type="PANTHER" id="PTHR10809:SF6">
    <property type="entry name" value="AT11025P-RELATED"/>
    <property type="match status" value="1"/>
</dbReference>
<proteinExistence type="inferred from homology"/>
<dbReference type="RefSeq" id="XP_017018346.1">
    <property type="nucleotide sequence ID" value="XM_017162857.1"/>
</dbReference>
<keyword evidence="7" id="KW-1185">Reference proteome</keyword>
<comment type="similarity">
    <text evidence="2">Belongs to the VAMP-associated protein (VAP) (TC 9.B.17) family.</text>
</comment>
<evidence type="ECO:0000313" key="8">
    <source>
        <dbReference type="RefSeq" id="XP_017018346.1"/>
    </source>
</evidence>
<reference evidence="8" key="1">
    <citation type="submission" date="2025-04" db="UniProtKB">
        <authorList>
            <consortium name="RefSeq"/>
        </authorList>
    </citation>
    <scope>IDENTIFICATION</scope>
    <source>
        <strain evidence="9">14028-0561.14</strain>
        <tissue evidence="9">Whole fly</tissue>
    </source>
</reference>
<dbReference type="InterPro" id="IPR008962">
    <property type="entry name" value="PapD-like_sf"/>
</dbReference>
<accession>A0A6P4I6P3</accession>
<evidence type="ECO:0000256" key="1">
    <source>
        <dbReference type="ARBA" id="ARBA00004211"/>
    </source>
</evidence>
<evidence type="ECO:0000313" key="7">
    <source>
        <dbReference type="Proteomes" id="UP001652661"/>
    </source>
</evidence>
<keyword evidence="4" id="KW-1133">Transmembrane helix</keyword>
<gene>
    <name evidence="8 9" type="primary">LOC108071909</name>
</gene>
<evidence type="ECO:0000256" key="4">
    <source>
        <dbReference type="ARBA" id="ARBA00022989"/>
    </source>
</evidence>